<gene>
    <name evidence="1" type="ORF">SOCE836_090480</name>
</gene>
<proteinExistence type="predicted"/>
<reference evidence="1 2" key="1">
    <citation type="submission" date="2015-09" db="EMBL/GenBank/DDBJ databases">
        <title>Sorangium comparison.</title>
        <authorList>
            <person name="Zaburannyi N."/>
            <person name="Bunk B."/>
            <person name="Overmann J."/>
            <person name="Mueller R."/>
        </authorList>
    </citation>
    <scope>NUCLEOTIDE SEQUENCE [LARGE SCALE GENOMIC DNA]</scope>
    <source>
        <strain evidence="1 2">So ce836</strain>
    </source>
</reference>
<protein>
    <submittedName>
        <fullName evidence="1">Uncharacterized protein</fullName>
    </submittedName>
</protein>
<organism evidence="1 2">
    <name type="scientific">Sorangium cellulosum</name>
    <name type="common">Polyangium cellulosum</name>
    <dbReference type="NCBI Taxonomy" id="56"/>
    <lineage>
        <taxon>Bacteria</taxon>
        <taxon>Pseudomonadati</taxon>
        <taxon>Myxococcota</taxon>
        <taxon>Polyangia</taxon>
        <taxon>Polyangiales</taxon>
        <taxon>Polyangiaceae</taxon>
        <taxon>Sorangium</taxon>
    </lineage>
</organism>
<dbReference type="RefSeq" id="WP_129579575.1">
    <property type="nucleotide sequence ID" value="NZ_CP012672.1"/>
</dbReference>
<evidence type="ECO:0000313" key="2">
    <source>
        <dbReference type="Proteomes" id="UP000295497"/>
    </source>
</evidence>
<name>A0A4P2R1M9_SORCE</name>
<dbReference type="Proteomes" id="UP000295497">
    <property type="component" value="Chromosome"/>
</dbReference>
<dbReference type="AlphaFoldDB" id="A0A4P2R1M9"/>
<accession>A0A4P2R1M9</accession>
<evidence type="ECO:0000313" key="1">
    <source>
        <dbReference type="EMBL" id="AUX36830.1"/>
    </source>
</evidence>
<dbReference type="EMBL" id="CP012672">
    <property type="protein sequence ID" value="AUX36830.1"/>
    <property type="molecule type" value="Genomic_DNA"/>
</dbReference>
<sequence>MTAGPYFFAWCDEAARVDALGAALPTLVENPPQYIRFDGRMRPGPQFSTTSLDEAVATIRAHFGPADADVFVFPTLSSGRSVPCRLRCFTDRSERSNGWGPLHLHPDRIEEFARMYMILDLGSGPSSVGAEAVLAWHNVVGDIEDFLLRLCAPDASGRVSTGGCTTAWTWLAPVSMCATYHANARDIARDLALSWVSLHDGESVSRIAGLSMEALHARVDAAPVGARVVPTDKSGRTIPLSRETVLKSLALPGSALIEALVAAADVPDEAWRAAEPRAEEIHNLTVQAKARGEQLPESLKGPPLWYVEMTGEHVYFLVDHAPFTLRRLPSGGVLLATHPYRTVWPLWADALSSLGLMS</sequence>